<evidence type="ECO:0000313" key="2">
    <source>
        <dbReference type="EMBL" id="JAH65504.1"/>
    </source>
</evidence>
<proteinExistence type="predicted"/>
<reference evidence="2" key="1">
    <citation type="submission" date="2014-11" db="EMBL/GenBank/DDBJ databases">
        <authorList>
            <person name="Amaro Gonzalez C."/>
        </authorList>
    </citation>
    <scope>NUCLEOTIDE SEQUENCE</scope>
</reference>
<organism evidence="2">
    <name type="scientific">Anguilla anguilla</name>
    <name type="common">European freshwater eel</name>
    <name type="synonym">Muraena anguilla</name>
    <dbReference type="NCBI Taxonomy" id="7936"/>
    <lineage>
        <taxon>Eukaryota</taxon>
        <taxon>Metazoa</taxon>
        <taxon>Chordata</taxon>
        <taxon>Craniata</taxon>
        <taxon>Vertebrata</taxon>
        <taxon>Euteleostomi</taxon>
        <taxon>Actinopterygii</taxon>
        <taxon>Neopterygii</taxon>
        <taxon>Teleostei</taxon>
        <taxon>Anguilliformes</taxon>
        <taxon>Anguillidae</taxon>
        <taxon>Anguilla</taxon>
    </lineage>
</organism>
<dbReference type="EMBL" id="GBXM01043073">
    <property type="protein sequence ID" value="JAH65504.1"/>
    <property type="molecule type" value="Transcribed_RNA"/>
</dbReference>
<accession>A0A0E9UI15</accession>
<keyword evidence="1" id="KW-0732">Signal</keyword>
<feature type="signal peptide" evidence="1">
    <location>
        <begin position="1"/>
        <end position="16"/>
    </location>
</feature>
<dbReference type="AlphaFoldDB" id="A0A0E9UI15"/>
<name>A0A0E9UI15_ANGAN</name>
<evidence type="ECO:0000256" key="1">
    <source>
        <dbReference type="SAM" id="SignalP"/>
    </source>
</evidence>
<protein>
    <submittedName>
        <fullName evidence="2">Uncharacterized protein</fullName>
    </submittedName>
</protein>
<feature type="chain" id="PRO_5002433205" evidence="1">
    <location>
        <begin position="17"/>
        <end position="55"/>
    </location>
</feature>
<sequence>MSLFVVACGILTSVYGSDHFSINQICELKAVTKFSTPRKRHHHALFPSCLEFKEN</sequence>
<reference evidence="2" key="2">
    <citation type="journal article" date="2015" name="Fish Shellfish Immunol.">
        <title>Early steps in the European eel (Anguilla anguilla)-Vibrio vulnificus interaction in the gills: Role of the RtxA13 toxin.</title>
        <authorList>
            <person name="Callol A."/>
            <person name="Pajuelo D."/>
            <person name="Ebbesson L."/>
            <person name="Teles M."/>
            <person name="MacKenzie S."/>
            <person name="Amaro C."/>
        </authorList>
    </citation>
    <scope>NUCLEOTIDE SEQUENCE</scope>
</reference>